<evidence type="ECO:0000313" key="5">
    <source>
        <dbReference type="Proteomes" id="UP000326936"/>
    </source>
</evidence>
<evidence type="ECO:0000259" key="3">
    <source>
        <dbReference type="PROSITE" id="PS50887"/>
    </source>
</evidence>
<keyword evidence="4" id="KW-0614">Plasmid</keyword>
<keyword evidence="4" id="KW-0548">Nucleotidyltransferase</keyword>
<dbReference type="InterPro" id="IPR052163">
    <property type="entry name" value="DGC-Regulatory_Protein"/>
</dbReference>
<protein>
    <submittedName>
        <fullName evidence="4">Putative diguanylate cyclase YegE</fullName>
        <ecNumber evidence="4">2.7.7.65</ecNumber>
    </submittedName>
</protein>
<dbReference type="FunFam" id="3.30.70.270:FF:000001">
    <property type="entry name" value="Diguanylate cyclase domain protein"/>
    <property type="match status" value="1"/>
</dbReference>
<name>A0A5P9CPL8_9VIBR</name>
<evidence type="ECO:0000313" key="4">
    <source>
        <dbReference type="EMBL" id="QFT28136.1"/>
    </source>
</evidence>
<proteinExistence type="predicted"/>
<accession>A0A5P9CPL8</accession>
<dbReference type="AlphaFoldDB" id="A0A5P9CPL8"/>
<dbReference type="SMART" id="SM00267">
    <property type="entry name" value="GGDEF"/>
    <property type="match status" value="1"/>
</dbReference>
<gene>
    <name evidence="4" type="primary">yegE2</name>
    <name evidence="4" type="ORF">FIV01_17230</name>
</gene>
<dbReference type="GO" id="GO:0052621">
    <property type="term" value="F:diguanylate cyclase activity"/>
    <property type="evidence" value="ECO:0007669"/>
    <property type="project" value="UniProtKB-EC"/>
</dbReference>
<feature type="transmembrane region" description="Helical" evidence="2">
    <location>
        <begin position="155"/>
        <end position="173"/>
    </location>
</feature>
<geneLocation type="plasmid" evidence="5">
    <name>pthaf100_a</name>
</geneLocation>
<keyword evidence="5" id="KW-1185">Reference proteome</keyword>
<evidence type="ECO:0000256" key="2">
    <source>
        <dbReference type="SAM" id="Phobius"/>
    </source>
</evidence>
<dbReference type="Gene3D" id="3.30.70.270">
    <property type="match status" value="1"/>
</dbReference>
<dbReference type="InterPro" id="IPR029787">
    <property type="entry name" value="Nucleotide_cyclase"/>
</dbReference>
<dbReference type="EC" id="2.7.7.65" evidence="4"/>
<reference evidence="4 5" key="1">
    <citation type="submission" date="2019-10" db="EMBL/GenBank/DDBJ databases">
        <title>Complete genome sequence of Vibrio sp. strain THAF100, isolated from non-filtered water from the water column of tank 6 of a marine aquarium containing stony-coral fragments. Water maintained at 26 degree C.</title>
        <authorList>
            <person name="Ruckert C."/>
            <person name="Franco A."/>
            <person name="Kalinowski J."/>
            <person name="Glaeser S."/>
        </authorList>
    </citation>
    <scope>NUCLEOTIDE SEQUENCE [LARGE SCALE GENOMIC DNA]</scope>
    <source>
        <strain evidence="4 5">THAF100</strain>
        <plasmid evidence="5">pthaf100_a</plasmid>
    </source>
</reference>
<dbReference type="KEGG" id="vaq:FIV01_17230"/>
<dbReference type="CDD" id="cd01949">
    <property type="entry name" value="GGDEF"/>
    <property type="match status" value="1"/>
</dbReference>
<dbReference type="InterPro" id="IPR000160">
    <property type="entry name" value="GGDEF_dom"/>
</dbReference>
<dbReference type="EMBL" id="CP045351">
    <property type="protein sequence ID" value="QFT28136.1"/>
    <property type="molecule type" value="Genomic_DNA"/>
</dbReference>
<organism evidence="4 5">
    <name type="scientific">Vibrio aquimaris</name>
    <dbReference type="NCBI Taxonomy" id="2587862"/>
    <lineage>
        <taxon>Bacteria</taxon>
        <taxon>Pseudomonadati</taxon>
        <taxon>Pseudomonadota</taxon>
        <taxon>Gammaproteobacteria</taxon>
        <taxon>Vibrionales</taxon>
        <taxon>Vibrionaceae</taxon>
        <taxon>Vibrio</taxon>
    </lineage>
</organism>
<feature type="transmembrane region" description="Helical" evidence="2">
    <location>
        <begin position="21"/>
        <end position="41"/>
    </location>
</feature>
<comment type="cofactor">
    <cofactor evidence="1">
        <name>Mg(2+)</name>
        <dbReference type="ChEBI" id="CHEBI:18420"/>
    </cofactor>
</comment>
<keyword evidence="2" id="KW-0812">Transmembrane</keyword>
<dbReference type="RefSeq" id="WP_152432177.1">
    <property type="nucleotide sequence ID" value="NZ_CBCSDK010000008.1"/>
</dbReference>
<evidence type="ECO:0000256" key="1">
    <source>
        <dbReference type="ARBA" id="ARBA00001946"/>
    </source>
</evidence>
<keyword evidence="2" id="KW-1133">Transmembrane helix</keyword>
<dbReference type="NCBIfam" id="TIGR00254">
    <property type="entry name" value="GGDEF"/>
    <property type="match status" value="1"/>
</dbReference>
<keyword evidence="4" id="KW-0808">Transferase</keyword>
<dbReference type="PANTHER" id="PTHR46663:SF3">
    <property type="entry name" value="SLL0267 PROTEIN"/>
    <property type="match status" value="1"/>
</dbReference>
<dbReference type="SUPFAM" id="SSF55073">
    <property type="entry name" value="Nucleotide cyclase"/>
    <property type="match status" value="1"/>
</dbReference>
<feature type="transmembrane region" description="Helical" evidence="2">
    <location>
        <begin position="47"/>
        <end position="67"/>
    </location>
</feature>
<dbReference type="Pfam" id="PF00990">
    <property type="entry name" value="GGDEF"/>
    <property type="match status" value="1"/>
</dbReference>
<dbReference type="PANTHER" id="PTHR46663">
    <property type="entry name" value="DIGUANYLATE CYCLASE DGCT-RELATED"/>
    <property type="match status" value="1"/>
</dbReference>
<dbReference type="InterPro" id="IPR043128">
    <property type="entry name" value="Rev_trsase/Diguanyl_cyclase"/>
</dbReference>
<dbReference type="PROSITE" id="PS50887">
    <property type="entry name" value="GGDEF"/>
    <property type="match status" value="1"/>
</dbReference>
<dbReference type="Proteomes" id="UP000326936">
    <property type="component" value="Plasmid pTHAF100_a"/>
</dbReference>
<feature type="transmembrane region" description="Helical" evidence="2">
    <location>
        <begin position="131"/>
        <end position="149"/>
    </location>
</feature>
<dbReference type="OrthoDB" id="9812260at2"/>
<feature type="transmembrane region" description="Helical" evidence="2">
    <location>
        <begin position="79"/>
        <end position="96"/>
    </location>
</feature>
<feature type="domain" description="GGDEF" evidence="3">
    <location>
        <begin position="221"/>
        <end position="362"/>
    </location>
</feature>
<sequence length="390" mass="44154">MTNFVGQHLEEMADMRSARKCKIVLLCSVIALIIMAYYGLLHLSNQSYLFGITNGLCVIILAGNLFYQRLNPSVNVSDIVLSGVLLFQAAMLLFYGEHITDRLLWLFPILAAVILACEFKTGLMISVSSYLLIFVVCVFTDLVVVSGQFAVDRFLISLLALSVLCNTSAYFYAKVASYIQSLYKEGIEDLAYRDQLTGLANRWSFESWALGKLEQVRDNETLTAMVFLDIDNFKMINDTYGHEIGDRVLQHFANRLKNNIRTKDRKTQRNDYSIARFAGDEFVLLLYGVNSVEDLNRILERICHLFEDSYQSTERINKLTVSAGVALFPDDADSMLELTRCADKAMYSAKHSGKNQYRYYNPHQCDSLDSEEELGLGKVTPLKTARPNDS</sequence>
<keyword evidence="2" id="KW-0472">Membrane</keyword>